<evidence type="ECO:0000313" key="2">
    <source>
        <dbReference type="Proteomes" id="UP000681720"/>
    </source>
</evidence>
<gene>
    <name evidence="1" type="ORF">GIL414_LOCUS43331</name>
</gene>
<dbReference type="EMBL" id="CAJOBJ010127788">
    <property type="protein sequence ID" value="CAF4707886.1"/>
    <property type="molecule type" value="Genomic_DNA"/>
</dbReference>
<comment type="caution">
    <text evidence="1">The sequence shown here is derived from an EMBL/GenBank/DDBJ whole genome shotgun (WGS) entry which is preliminary data.</text>
</comment>
<dbReference type="AlphaFoldDB" id="A0A8S3ABZ7"/>
<protein>
    <submittedName>
        <fullName evidence="1">Uncharacterized protein</fullName>
    </submittedName>
</protein>
<organism evidence="1 2">
    <name type="scientific">Rotaria magnacalcarata</name>
    <dbReference type="NCBI Taxonomy" id="392030"/>
    <lineage>
        <taxon>Eukaryota</taxon>
        <taxon>Metazoa</taxon>
        <taxon>Spiralia</taxon>
        <taxon>Gnathifera</taxon>
        <taxon>Rotifera</taxon>
        <taxon>Eurotatoria</taxon>
        <taxon>Bdelloidea</taxon>
        <taxon>Philodinida</taxon>
        <taxon>Philodinidae</taxon>
        <taxon>Rotaria</taxon>
    </lineage>
</organism>
<name>A0A8S3ABZ7_9BILA</name>
<reference evidence="1" key="1">
    <citation type="submission" date="2021-02" db="EMBL/GenBank/DDBJ databases">
        <authorList>
            <person name="Nowell W R."/>
        </authorList>
    </citation>
    <scope>NUCLEOTIDE SEQUENCE</scope>
</reference>
<sequence length="81" mass="9167">YGGLDDGYECVEIKTRKGHAVLFTHNRLHEGAAPEIRNSSGVKERIVLRTDVVVKRKEKPLGLAISSQEQDDYHARLNFFS</sequence>
<proteinExistence type="predicted"/>
<feature type="non-terminal residue" evidence="1">
    <location>
        <position position="1"/>
    </location>
</feature>
<accession>A0A8S3ABZ7</accession>
<dbReference type="Proteomes" id="UP000681720">
    <property type="component" value="Unassembled WGS sequence"/>
</dbReference>
<evidence type="ECO:0000313" key="1">
    <source>
        <dbReference type="EMBL" id="CAF4707886.1"/>
    </source>
</evidence>